<gene>
    <name evidence="1" type="ORF">SSEM1_gp65</name>
</gene>
<reference evidence="1 2" key="1">
    <citation type="submission" date="2020-03" db="EMBL/GenBank/DDBJ databases">
        <title>Complete genome sequence of Pantoea agglomerans bacteriophage vB_PagM_SSEM1.</title>
        <authorList>
            <person name="Truncaite L."/>
            <person name="Alijosius L."/>
            <person name="Petrauskaite E."/>
            <person name="Simoliunas E."/>
        </authorList>
    </citation>
    <scope>NUCLEOTIDE SEQUENCE [LARGE SCALE GENOMIC DNA]</scope>
</reference>
<name>A0A6H0D8F7_9CAUD</name>
<dbReference type="EMBL" id="MT230534">
    <property type="protein sequence ID" value="QIS79328.1"/>
    <property type="molecule type" value="Genomic_DNA"/>
</dbReference>
<proteinExistence type="predicted"/>
<keyword evidence="2" id="KW-1185">Reference proteome</keyword>
<evidence type="ECO:0000313" key="2">
    <source>
        <dbReference type="Proteomes" id="UP000502959"/>
    </source>
</evidence>
<dbReference type="Proteomes" id="UP000502959">
    <property type="component" value="Segment"/>
</dbReference>
<accession>A0A6H0D8F7</accession>
<sequence>MNKLTCFSLNLDGKVFKRLLKYLFDDSFEIDSEYAKHSECHVTMGATVDLDVATDIVSAFNLEIKPEELVGTWAVEGSSDYSNGFYWDCVDEALKVEQVTETIKVTKWKPIQDAEPATKESVQPFPGCKK</sequence>
<organism evidence="1 2">
    <name type="scientific">Pantoea phage vB_PagM_SSEM1</name>
    <dbReference type="NCBI Taxonomy" id="2721760"/>
    <lineage>
        <taxon>Viruses</taxon>
        <taxon>Duplodnaviria</taxon>
        <taxon>Heunggongvirae</taxon>
        <taxon>Uroviricota</taxon>
        <taxon>Caudoviricetes</taxon>
        <taxon>Chaseviridae</taxon>
        <taxon>Cleopatravirinae</taxon>
        <taxon>Loessnervirus</taxon>
        <taxon>Loessnervirus SSEM1</taxon>
    </lineage>
</organism>
<protein>
    <submittedName>
        <fullName evidence="1">Uncharacterized protein</fullName>
    </submittedName>
</protein>
<evidence type="ECO:0000313" key="1">
    <source>
        <dbReference type="EMBL" id="QIS79328.1"/>
    </source>
</evidence>